<dbReference type="Proteomes" id="UP000765509">
    <property type="component" value="Unassembled WGS sequence"/>
</dbReference>
<gene>
    <name evidence="1" type="ORF">O181_070818</name>
</gene>
<dbReference type="EMBL" id="AVOT02036575">
    <property type="protein sequence ID" value="MBW0531103.1"/>
    <property type="molecule type" value="Genomic_DNA"/>
</dbReference>
<evidence type="ECO:0000313" key="1">
    <source>
        <dbReference type="EMBL" id="MBW0531103.1"/>
    </source>
</evidence>
<protein>
    <submittedName>
        <fullName evidence="1">Uncharacterized protein</fullName>
    </submittedName>
</protein>
<comment type="caution">
    <text evidence="1">The sequence shown here is derived from an EMBL/GenBank/DDBJ whole genome shotgun (WGS) entry which is preliminary data.</text>
</comment>
<name>A0A9Q3F4L4_9BASI</name>
<reference evidence="1" key="1">
    <citation type="submission" date="2021-03" db="EMBL/GenBank/DDBJ databases">
        <title>Draft genome sequence of rust myrtle Austropuccinia psidii MF-1, a brazilian biotype.</title>
        <authorList>
            <person name="Quecine M.C."/>
            <person name="Pachon D.M.R."/>
            <person name="Bonatelli M.L."/>
            <person name="Correr F.H."/>
            <person name="Franceschini L.M."/>
            <person name="Leite T.F."/>
            <person name="Margarido G.R.A."/>
            <person name="Almeida C.A."/>
            <person name="Ferrarezi J.A."/>
            <person name="Labate C.A."/>
        </authorList>
    </citation>
    <scope>NUCLEOTIDE SEQUENCE</scope>
    <source>
        <strain evidence="1">MF-1</strain>
    </source>
</reference>
<dbReference type="OrthoDB" id="4924145at2759"/>
<accession>A0A9Q3F4L4</accession>
<organism evidence="1 2">
    <name type="scientific">Austropuccinia psidii MF-1</name>
    <dbReference type="NCBI Taxonomy" id="1389203"/>
    <lineage>
        <taxon>Eukaryota</taxon>
        <taxon>Fungi</taxon>
        <taxon>Dikarya</taxon>
        <taxon>Basidiomycota</taxon>
        <taxon>Pucciniomycotina</taxon>
        <taxon>Pucciniomycetes</taxon>
        <taxon>Pucciniales</taxon>
        <taxon>Sphaerophragmiaceae</taxon>
        <taxon>Austropuccinia</taxon>
    </lineage>
</organism>
<proteinExistence type="predicted"/>
<dbReference type="AlphaFoldDB" id="A0A9Q3F4L4"/>
<sequence length="109" mass="12042">MTPIERTRNLIKILLACLGQHIRSSVSQASGPSEDVATTKALVSEEPTNPKHSWVWLYFTDLTNGSVECQVTNKSGTLCQQQSKCDWTGSKKLMSDHLNPLHCLSTPSK</sequence>
<keyword evidence="2" id="KW-1185">Reference proteome</keyword>
<evidence type="ECO:0000313" key="2">
    <source>
        <dbReference type="Proteomes" id="UP000765509"/>
    </source>
</evidence>